<evidence type="ECO:0000256" key="1">
    <source>
        <dbReference type="SAM" id="MobiDB-lite"/>
    </source>
</evidence>
<dbReference type="EnsemblFungi" id="PTTG_30270-t43_1">
    <property type="protein sequence ID" value="PTTG_30270-t43_1-p1"/>
    <property type="gene ID" value="PTTG_30270"/>
</dbReference>
<name>A0A180FZD8_PUCT1</name>
<evidence type="ECO:0000313" key="4">
    <source>
        <dbReference type="Proteomes" id="UP000005240"/>
    </source>
</evidence>
<proteinExistence type="predicted"/>
<reference evidence="3" key="4">
    <citation type="submission" date="2025-05" db="UniProtKB">
        <authorList>
            <consortium name="EnsemblFungi"/>
        </authorList>
    </citation>
    <scope>IDENTIFICATION</scope>
    <source>
        <strain evidence="3">isolate 1-1 / race 1 (BBBD)</strain>
    </source>
</reference>
<feature type="region of interest" description="Disordered" evidence="1">
    <location>
        <begin position="94"/>
        <end position="163"/>
    </location>
</feature>
<dbReference type="AlphaFoldDB" id="A0A180FZD8"/>
<sequence>MLEVQHANLAGDYTRRCRLALIWTIEPCQQTSIFPEYSTNTATVAFTSKPFTTTAYICSNTPLSSNQTVCRPNPPYSLETAPTVTTPAQLVTLTRSQKPSPSATTSHDPNNSARNHQSKRGFMSHLPSVLRLLPRPGSRTPRNNHLSPNHLKTKSQRGQPSTQYSQLYKATRDLPTPAFKPQTTTHCKTATPSSARPQPDCISLTLIVANRRPLSPSNPATYIAEPISQQSI</sequence>
<keyword evidence="4" id="KW-1185">Reference proteome</keyword>
<dbReference type="VEuPathDB" id="FungiDB:PTTG_30270"/>
<gene>
    <name evidence="2" type="ORF">PTTG_30270</name>
</gene>
<reference evidence="2" key="1">
    <citation type="submission" date="2009-11" db="EMBL/GenBank/DDBJ databases">
        <authorList>
            <consortium name="The Broad Institute Genome Sequencing Platform"/>
            <person name="Ward D."/>
            <person name="Feldgarden M."/>
            <person name="Earl A."/>
            <person name="Young S.K."/>
            <person name="Zeng Q."/>
            <person name="Koehrsen M."/>
            <person name="Alvarado L."/>
            <person name="Berlin A."/>
            <person name="Bochicchio J."/>
            <person name="Borenstein D."/>
            <person name="Chapman S.B."/>
            <person name="Chen Z."/>
            <person name="Engels R."/>
            <person name="Freedman E."/>
            <person name="Gellesch M."/>
            <person name="Goldberg J."/>
            <person name="Griggs A."/>
            <person name="Gujja S."/>
            <person name="Heilman E."/>
            <person name="Heiman D."/>
            <person name="Hepburn T."/>
            <person name="Howarth C."/>
            <person name="Jen D."/>
            <person name="Larson L."/>
            <person name="Lewis B."/>
            <person name="Mehta T."/>
            <person name="Park D."/>
            <person name="Pearson M."/>
            <person name="Roberts A."/>
            <person name="Saif S."/>
            <person name="Shea T."/>
            <person name="Shenoy N."/>
            <person name="Sisk P."/>
            <person name="Stolte C."/>
            <person name="Sykes S."/>
            <person name="Thomson T."/>
            <person name="Walk T."/>
            <person name="White J."/>
            <person name="Yandava C."/>
            <person name="Izard J."/>
            <person name="Baranova O.V."/>
            <person name="Blanton J.M."/>
            <person name="Tanner A.C."/>
            <person name="Dewhirst F.E."/>
            <person name="Haas B."/>
            <person name="Nusbaum C."/>
            <person name="Birren B."/>
        </authorList>
    </citation>
    <scope>NUCLEOTIDE SEQUENCE [LARGE SCALE GENOMIC DNA]</scope>
    <source>
        <strain evidence="2">1-1 BBBD Race 1</strain>
    </source>
</reference>
<accession>A0A180FZD8</accession>
<reference evidence="3 4" key="3">
    <citation type="journal article" date="2017" name="G3 (Bethesda)">
        <title>Comparative analysis highlights variable genome content of wheat rusts and divergence of the mating loci.</title>
        <authorList>
            <person name="Cuomo C.A."/>
            <person name="Bakkeren G."/>
            <person name="Khalil H.B."/>
            <person name="Panwar V."/>
            <person name="Joly D."/>
            <person name="Linning R."/>
            <person name="Sakthikumar S."/>
            <person name="Song X."/>
            <person name="Adiconis X."/>
            <person name="Fan L."/>
            <person name="Goldberg J.M."/>
            <person name="Levin J.Z."/>
            <person name="Young S."/>
            <person name="Zeng Q."/>
            <person name="Anikster Y."/>
            <person name="Bruce M."/>
            <person name="Wang M."/>
            <person name="Yin C."/>
            <person name="McCallum B."/>
            <person name="Szabo L.J."/>
            <person name="Hulbert S."/>
            <person name="Chen X."/>
            <person name="Fellers J.P."/>
        </authorList>
    </citation>
    <scope>NUCLEOTIDE SEQUENCE</scope>
    <source>
        <strain evidence="4">Isolate 1-1 / race 1 (BBBD)</strain>
        <strain evidence="3">isolate 1-1 / race 1 (BBBD)</strain>
    </source>
</reference>
<dbReference type="Proteomes" id="UP000005240">
    <property type="component" value="Unassembled WGS sequence"/>
</dbReference>
<evidence type="ECO:0000313" key="2">
    <source>
        <dbReference type="EMBL" id="OAV85785.1"/>
    </source>
</evidence>
<feature type="region of interest" description="Disordered" evidence="1">
    <location>
        <begin position="177"/>
        <end position="196"/>
    </location>
</feature>
<evidence type="ECO:0000313" key="3">
    <source>
        <dbReference type="EnsemblFungi" id="PTTG_30270-t43_1-p1"/>
    </source>
</evidence>
<reference evidence="2" key="2">
    <citation type="submission" date="2016-05" db="EMBL/GenBank/DDBJ databases">
        <title>Comparative analysis highlights variable genome content of wheat rusts and divergence of the mating loci.</title>
        <authorList>
            <person name="Cuomo C.A."/>
            <person name="Bakkeren G."/>
            <person name="Szabo L."/>
            <person name="Khalil H."/>
            <person name="Joly D."/>
            <person name="Goldberg J."/>
            <person name="Young S."/>
            <person name="Zeng Q."/>
            <person name="Fellers J."/>
        </authorList>
    </citation>
    <scope>NUCLEOTIDE SEQUENCE [LARGE SCALE GENOMIC DNA]</scope>
    <source>
        <strain evidence="2">1-1 BBBD Race 1</strain>
    </source>
</reference>
<feature type="compositionally biased region" description="Polar residues" evidence="1">
    <location>
        <begin position="181"/>
        <end position="196"/>
    </location>
</feature>
<organism evidence="2">
    <name type="scientific">Puccinia triticina (isolate 1-1 / race 1 (BBBD))</name>
    <name type="common">Brown leaf rust fungus</name>
    <dbReference type="NCBI Taxonomy" id="630390"/>
    <lineage>
        <taxon>Eukaryota</taxon>
        <taxon>Fungi</taxon>
        <taxon>Dikarya</taxon>
        <taxon>Basidiomycota</taxon>
        <taxon>Pucciniomycotina</taxon>
        <taxon>Pucciniomycetes</taxon>
        <taxon>Pucciniales</taxon>
        <taxon>Pucciniaceae</taxon>
        <taxon>Puccinia</taxon>
    </lineage>
</organism>
<protein>
    <submittedName>
        <fullName evidence="2 3">Uncharacterized protein</fullName>
    </submittedName>
</protein>
<dbReference type="EMBL" id="ADAS02002666">
    <property type="protein sequence ID" value="OAV85785.1"/>
    <property type="molecule type" value="Genomic_DNA"/>
</dbReference>
<feature type="compositionally biased region" description="Polar residues" evidence="1">
    <location>
        <begin position="94"/>
        <end position="115"/>
    </location>
</feature>